<dbReference type="SUPFAM" id="SSF63411">
    <property type="entry name" value="LuxS/MPP-like metallohydrolase"/>
    <property type="match status" value="1"/>
</dbReference>
<protein>
    <recommendedName>
        <fullName evidence="2">Peptidase M16 N-terminal domain-containing protein</fullName>
    </recommendedName>
</protein>
<keyword evidence="1" id="KW-0472">Membrane</keyword>
<dbReference type="Proteomes" id="UP000265515">
    <property type="component" value="Unassembled WGS sequence"/>
</dbReference>
<sequence length="256" mass="29440">MTPVMEAQSRRRLWREEEDIVWRCTQHVIERGGMKMRIRILAYVIILVLLCGQDAIGEVSTKSAKHRRSLGGARTIYGFEEKGRLTAKEIGAFNTTIIHYRHVKTQADFVSVITSDAQKAFFIEFRTPPSGNEGTPHILEHGVLGGSRRYPINDAFTEAVYGNTGNMNAFTATDTTAYFVQSTNTQEFWNLFDLYWDAVYHPRCVIDDSILKSEGWSYRLEHPDDELTIKGLGFERQELWLGSYREVLEARWIYSS</sequence>
<organism evidence="3 4">
    <name type="scientific">Chara braunii</name>
    <name type="common">Braun's stonewort</name>
    <dbReference type="NCBI Taxonomy" id="69332"/>
    <lineage>
        <taxon>Eukaryota</taxon>
        <taxon>Viridiplantae</taxon>
        <taxon>Streptophyta</taxon>
        <taxon>Charophyceae</taxon>
        <taxon>Charales</taxon>
        <taxon>Characeae</taxon>
        <taxon>Chara</taxon>
    </lineage>
</organism>
<dbReference type="GO" id="GO:0004222">
    <property type="term" value="F:metalloendopeptidase activity"/>
    <property type="evidence" value="ECO:0007669"/>
    <property type="project" value="TreeGrafter"/>
</dbReference>
<dbReference type="STRING" id="69332.A0A388LE51"/>
<comment type="caution">
    <text evidence="3">The sequence shown here is derived from an EMBL/GenBank/DDBJ whole genome shotgun (WGS) entry which is preliminary data.</text>
</comment>
<evidence type="ECO:0000313" key="3">
    <source>
        <dbReference type="EMBL" id="GBG80492.1"/>
    </source>
</evidence>
<accession>A0A388LE51</accession>
<dbReference type="PANTHER" id="PTHR43016">
    <property type="entry name" value="PRESEQUENCE PROTEASE"/>
    <property type="match status" value="1"/>
</dbReference>
<dbReference type="EMBL" id="BFEA01000348">
    <property type="protein sequence ID" value="GBG80492.1"/>
    <property type="molecule type" value="Genomic_DNA"/>
</dbReference>
<dbReference type="Gramene" id="GBG80492">
    <property type="protein sequence ID" value="GBG80492"/>
    <property type="gene ID" value="CBR_g30954"/>
</dbReference>
<gene>
    <name evidence="3" type="ORF">CBR_g30954</name>
</gene>
<keyword evidence="1" id="KW-0812">Transmembrane</keyword>
<keyword evidence="4" id="KW-1185">Reference proteome</keyword>
<dbReference type="InterPro" id="IPR011765">
    <property type="entry name" value="Pept_M16_N"/>
</dbReference>
<feature type="transmembrane region" description="Helical" evidence="1">
    <location>
        <begin position="40"/>
        <end position="57"/>
    </location>
</feature>
<dbReference type="PANTHER" id="PTHR43016:SF13">
    <property type="entry name" value="PRESEQUENCE PROTEASE, MITOCHONDRIAL"/>
    <property type="match status" value="1"/>
</dbReference>
<evidence type="ECO:0000256" key="1">
    <source>
        <dbReference type="SAM" id="Phobius"/>
    </source>
</evidence>
<evidence type="ECO:0000313" key="4">
    <source>
        <dbReference type="Proteomes" id="UP000265515"/>
    </source>
</evidence>
<dbReference type="InterPro" id="IPR011249">
    <property type="entry name" value="Metalloenz_LuxS/M16"/>
</dbReference>
<dbReference type="Pfam" id="PF00675">
    <property type="entry name" value="Peptidase_M16"/>
    <property type="match status" value="1"/>
</dbReference>
<keyword evidence="1" id="KW-1133">Transmembrane helix</keyword>
<name>A0A388LE51_CHABU</name>
<reference evidence="3 4" key="1">
    <citation type="journal article" date="2018" name="Cell">
        <title>The Chara Genome: Secondary Complexity and Implications for Plant Terrestrialization.</title>
        <authorList>
            <person name="Nishiyama T."/>
            <person name="Sakayama H."/>
            <person name="Vries J.D."/>
            <person name="Buschmann H."/>
            <person name="Saint-Marcoux D."/>
            <person name="Ullrich K.K."/>
            <person name="Haas F.B."/>
            <person name="Vanderstraeten L."/>
            <person name="Becker D."/>
            <person name="Lang D."/>
            <person name="Vosolsobe S."/>
            <person name="Rombauts S."/>
            <person name="Wilhelmsson P.K.I."/>
            <person name="Janitza P."/>
            <person name="Kern R."/>
            <person name="Heyl A."/>
            <person name="Rumpler F."/>
            <person name="Villalobos L.I.A.C."/>
            <person name="Clay J.M."/>
            <person name="Skokan R."/>
            <person name="Toyoda A."/>
            <person name="Suzuki Y."/>
            <person name="Kagoshima H."/>
            <person name="Schijlen E."/>
            <person name="Tajeshwar N."/>
            <person name="Catarino B."/>
            <person name="Hetherington A.J."/>
            <person name="Saltykova A."/>
            <person name="Bonnot C."/>
            <person name="Breuninger H."/>
            <person name="Symeonidi A."/>
            <person name="Radhakrishnan G.V."/>
            <person name="Van Nieuwerburgh F."/>
            <person name="Deforce D."/>
            <person name="Chang C."/>
            <person name="Karol K.G."/>
            <person name="Hedrich R."/>
            <person name="Ulvskov P."/>
            <person name="Glockner G."/>
            <person name="Delwiche C.F."/>
            <person name="Petrasek J."/>
            <person name="Van de Peer Y."/>
            <person name="Friml J."/>
            <person name="Beilby M."/>
            <person name="Dolan L."/>
            <person name="Kohara Y."/>
            <person name="Sugano S."/>
            <person name="Fujiyama A."/>
            <person name="Delaux P.-M."/>
            <person name="Quint M."/>
            <person name="TheiBen G."/>
            <person name="Hagemann M."/>
            <person name="Harholt J."/>
            <person name="Dunand C."/>
            <person name="Zachgo S."/>
            <person name="Langdale J."/>
            <person name="Maumus F."/>
            <person name="Straeten D.V.D."/>
            <person name="Gould S.B."/>
            <person name="Rensing S.A."/>
        </authorList>
    </citation>
    <scope>NUCLEOTIDE SEQUENCE [LARGE SCALE GENOMIC DNA]</scope>
    <source>
        <strain evidence="3 4">S276</strain>
    </source>
</reference>
<proteinExistence type="predicted"/>
<feature type="domain" description="Peptidase M16 N-terminal" evidence="2">
    <location>
        <begin position="130"/>
        <end position="203"/>
    </location>
</feature>
<dbReference type="Gene3D" id="3.30.830.10">
    <property type="entry name" value="Metalloenzyme, LuxS/M16 peptidase-like"/>
    <property type="match status" value="1"/>
</dbReference>
<dbReference type="AlphaFoldDB" id="A0A388LE51"/>
<evidence type="ECO:0000259" key="2">
    <source>
        <dbReference type="Pfam" id="PF00675"/>
    </source>
</evidence>
<dbReference type="OrthoDB" id="10250783at2759"/>
<dbReference type="GO" id="GO:0046872">
    <property type="term" value="F:metal ion binding"/>
    <property type="evidence" value="ECO:0007669"/>
    <property type="project" value="InterPro"/>
</dbReference>
<dbReference type="GO" id="GO:0016485">
    <property type="term" value="P:protein processing"/>
    <property type="evidence" value="ECO:0007669"/>
    <property type="project" value="TreeGrafter"/>
</dbReference>